<gene>
    <name evidence="7" type="ORF">MATL_G00167240</name>
</gene>
<evidence type="ECO:0000256" key="4">
    <source>
        <dbReference type="ARBA" id="ARBA00029452"/>
    </source>
</evidence>
<evidence type="ECO:0000259" key="6">
    <source>
        <dbReference type="Pfam" id="PF15503"/>
    </source>
</evidence>
<feature type="domain" description="Protein phosphatase 1 regulatory subunit 35 C-terminal" evidence="6">
    <location>
        <begin position="161"/>
        <end position="279"/>
    </location>
</feature>
<dbReference type="InterPro" id="IPR029135">
    <property type="entry name" value="PPP1R35_C"/>
</dbReference>
<sequence length="289" mass="31313">MMTKVGPREQCPLASSTDPDSQPSPQPPPAPMGYSNLLRCPDQDLTLTPDKQGTETGILKRGRGGKQAQRQVRFRDDPKSKAMSVKKAGVSGEEPVIVTVIAEPPRAPSETQTDHRTVKCKGKKNVKKKRGSKAKVKTPSLEQQPEALDEVSAGVLCEGAELNTTLALRAELDGLTEAAFDPKKAVQEQLKKSTHTKNNIAVKATEGVNIPRSQNLYRALVSVNVSEDQLISQALQDRLMLVPPTRSHSNQESPAEGPNILAFFNPGITVIKLASQTGFLNMTMETQMA</sequence>
<dbReference type="OrthoDB" id="8942190at2759"/>
<feature type="compositionally biased region" description="Pro residues" evidence="5">
    <location>
        <begin position="22"/>
        <end position="31"/>
    </location>
</feature>
<evidence type="ECO:0000313" key="8">
    <source>
        <dbReference type="Proteomes" id="UP001046870"/>
    </source>
</evidence>
<dbReference type="GO" id="GO:0005814">
    <property type="term" value="C:centriole"/>
    <property type="evidence" value="ECO:0007669"/>
    <property type="project" value="UniProtKB-SubCell"/>
</dbReference>
<evidence type="ECO:0000256" key="5">
    <source>
        <dbReference type="SAM" id="MobiDB-lite"/>
    </source>
</evidence>
<feature type="region of interest" description="Disordered" evidence="5">
    <location>
        <begin position="105"/>
        <end position="144"/>
    </location>
</feature>
<protein>
    <recommendedName>
        <fullName evidence="6">Protein phosphatase 1 regulatory subunit 35 C-terminal domain-containing protein</fullName>
    </recommendedName>
</protein>
<dbReference type="Proteomes" id="UP001046870">
    <property type="component" value="Chromosome 14"/>
</dbReference>
<comment type="subcellular location">
    <subcellularLocation>
        <location evidence="1">Cytoplasm</location>
        <location evidence="1">Cytoskeleton</location>
        <location evidence="1">Microtubule organizing center</location>
        <location evidence="1">Centrosome</location>
        <location evidence="1">Centriole</location>
    </subcellularLocation>
</comment>
<dbReference type="PANTHER" id="PTHR28625">
    <property type="entry name" value="PROTEIN PHOSPHATASE 1 REGULATORY SUBUNIT 35"/>
    <property type="match status" value="1"/>
</dbReference>
<comment type="similarity">
    <text evidence="4">Belongs to the PPP1R35 family.</text>
</comment>
<feature type="compositionally biased region" description="Polar residues" evidence="5">
    <location>
        <begin position="45"/>
        <end position="55"/>
    </location>
</feature>
<evidence type="ECO:0000313" key="7">
    <source>
        <dbReference type="EMBL" id="KAG7464596.1"/>
    </source>
</evidence>
<feature type="region of interest" description="Disordered" evidence="5">
    <location>
        <begin position="1"/>
        <end position="90"/>
    </location>
</feature>
<dbReference type="GO" id="GO:0045724">
    <property type="term" value="P:positive regulation of cilium assembly"/>
    <property type="evidence" value="ECO:0007669"/>
    <property type="project" value="TreeGrafter"/>
</dbReference>
<keyword evidence="3" id="KW-0206">Cytoskeleton</keyword>
<reference evidence="7" key="1">
    <citation type="submission" date="2021-01" db="EMBL/GenBank/DDBJ databases">
        <authorList>
            <person name="Zahm M."/>
            <person name="Roques C."/>
            <person name="Cabau C."/>
            <person name="Klopp C."/>
            <person name="Donnadieu C."/>
            <person name="Jouanno E."/>
            <person name="Lampietro C."/>
            <person name="Louis A."/>
            <person name="Herpin A."/>
            <person name="Echchiki A."/>
            <person name="Berthelot C."/>
            <person name="Parey E."/>
            <person name="Roest-Crollius H."/>
            <person name="Braasch I."/>
            <person name="Postlethwait J."/>
            <person name="Bobe J."/>
            <person name="Montfort J."/>
            <person name="Bouchez O."/>
            <person name="Begum T."/>
            <person name="Mejri S."/>
            <person name="Adams A."/>
            <person name="Chen W.-J."/>
            <person name="Guiguen Y."/>
        </authorList>
    </citation>
    <scope>NUCLEOTIDE SEQUENCE</scope>
    <source>
        <strain evidence="7">YG-15Mar2019-1</strain>
        <tissue evidence="7">Brain</tissue>
    </source>
</reference>
<evidence type="ECO:0000256" key="1">
    <source>
        <dbReference type="ARBA" id="ARBA00004114"/>
    </source>
</evidence>
<keyword evidence="8" id="KW-1185">Reference proteome</keyword>
<dbReference type="GO" id="GO:1903724">
    <property type="term" value="P:positive regulation of centriole elongation"/>
    <property type="evidence" value="ECO:0007669"/>
    <property type="project" value="TreeGrafter"/>
</dbReference>
<dbReference type="GO" id="GO:0019902">
    <property type="term" value="F:phosphatase binding"/>
    <property type="evidence" value="ECO:0007669"/>
    <property type="project" value="InterPro"/>
</dbReference>
<feature type="compositionally biased region" description="Basic residues" evidence="5">
    <location>
        <begin position="118"/>
        <end position="136"/>
    </location>
</feature>
<dbReference type="InterPro" id="IPR033590">
    <property type="entry name" value="PPP1R35"/>
</dbReference>
<organism evidence="7 8">
    <name type="scientific">Megalops atlanticus</name>
    <name type="common">Tarpon</name>
    <name type="synonym">Clupea gigantea</name>
    <dbReference type="NCBI Taxonomy" id="7932"/>
    <lineage>
        <taxon>Eukaryota</taxon>
        <taxon>Metazoa</taxon>
        <taxon>Chordata</taxon>
        <taxon>Craniata</taxon>
        <taxon>Vertebrata</taxon>
        <taxon>Euteleostomi</taxon>
        <taxon>Actinopterygii</taxon>
        <taxon>Neopterygii</taxon>
        <taxon>Teleostei</taxon>
        <taxon>Elopiformes</taxon>
        <taxon>Megalopidae</taxon>
        <taxon>Megalops</taxon>
    </lineage>
</organism>
<proteinExistence type="inferred from homology"/>
<keyword evidence="2" id="KW-0963">Cytoplasm</keyword>
<evidence type="ECO:0000256" key="2">
    <source>
        <dbReference type="ARBA" id="ARBA00022490"/>
    </source>
</evidence>
<dbReference type="AlphaFoldDB" id="A0A9D3T7Q2"/>
<dbReference type="PANTHER" id="PTHR28625:SF1">
    <property type="entry name" value="PROTEIN PHOSPHATASE 1 REGULATORY SUBUNIT 35"/>
    <property type="match status" value="1"/>
</dbReference>
<evidence type="ECO:0000256" key="3">
    <source>
        <dbReference type="ARBA" id="ARBA00023212"/>
    </source>
</evidence>
<dbReference type="EMBL" id="JAFDVH010000014">
    <property type="protein sequence ID" value="KAG7464596.1"/>
    <property type="molecule type" value="Genomic_DNA"/>
</dbReference>
<dbReference type="Pfam" id="PF15503">
    <property type="entry name" value="PPP1R35_C"/>
    <property type="match status" value="1"/>
</dbReference>
<comment type="caution">
    <text evidence="7">The sequence shown here is derived from an EMBL/GenBank/DDBJ whole genome shotgun (WGS) entry which is preliminary data.</text>
</comment>
<name>A0A9D3T7Q2_MEGAT</name>
<accession>A0A9D3T7Q2</accession>